<dbReference type="EMBL" id="BBYR01000078">
    <property type="protein sequence ID" value="GAP38522.1"/>
    <property type="molecule type" value="Genomic_DNA"/>
</dbReference>
<feature type="transmembrane region" description="Helical" evidence="1">
    <location>
        <begin position="51"/>
        <end position="69"/>
    </location>
</feature>
<reference evidence="2 3" key="2">
    <citation type="journal article" date="2016" name="Science">
        <title>A bacterium that degrades and assimilates poly(ethylene terephthalate).</title>
        <authorList>
            <person name="Yoshida S."/>
            <person name="Hiraga K."/>
            <person name="Takehana T."/>
            <person name="Taniguchi I."/>
            <person name="Yamaji H."/>
            <person name="Maeda Y."/>
            <person name="Toyohara K."/>
            <person name="Miyamoto K."/>
            <person name="Kimura Y."/>
            <person name="Oda K."/>
        </authorList>
    </citation>
    <scope>NUCLEOTIDE SEQUENCE [LARGE SCALE GENOMIC DNA]</scope>
    <source>
        <strain evidence="3">NBRC 110686 / TISTR 2288 / 201-F6</strain>
    </source>
</reference>
<evidence type="ECO:0000313" key="2">
    <source>
        <dbReference type="EMBL" id="GAP38522.1"/>
    </source>
</evidence>
<protein>
    <submittedName>
        <fullName evidence="2">Uncharacterized protein</fullName>
    </submittedName>
</protein>
<comment type="caution">
    <text evidence="2">The sequence shown here is derived from an EMBL/GenBank/DDBJ whole genome shotgun (WGS) entry which is preliminary data.</text>
</comment>
<name>A0A0K8P7C2_PISS1</name>
<dbReference type="STRING" id="1547922.ISF6_4980"/>
<sequence>MTSPTAPDLRTALAIGLADALAFVAGGWLGWQAGRAVGLDFVHLEGWGTEAFVALLPILAGIGLGRWLARAVVRRLLLRAGGAARG</sequence>
<gene>
    <name evidence="2" type="ORF">ISF6_4980</name>
</gene>
<organism evidence="2 3">
    <name type="scientific">Piscinibacter sakaiensis</name>
    <name type="common">Ideonella sakaiensis</name>
    <dbReference type="NCBI Taxonomy" id="1547922"/>
    <lineage>
        <taxon>Bacteria</taxon>
        <taxon>Pseudomonadati</taxon>
        <taxon>Pseudomonadota</taxon>
        <taxon>Betaproteobacteria</taxon>
        <taxon>Burkholderiales</taxon>
        <taxon>Sphaerotilaceae</taxon>
        <taxon>Piscinibacter</taxon>
    </lineage>
</organism>
<dbReference type="AlphaFoldDB" id="A0A0K8P7C2"/>
<dbReference type="OrthoDB" id="8854084at2"/>
<feature type="transmembrane region" description="Helical" evidence="1">
    <location>
        <begin position="12"/>
        <end position="31"/>
    </location>
</feature>
<keyword evidence="1" id="KW-1133">Transmembrane helix</keyword>
<accession>A0A0K8P7C2</accession>
<proteinExistence type="predicted"/>
<keyword evidence="1" id="KW-0472">Membrane</keyword>
<evidence type="ECO:0000256" key="1">
    <source>
        <dbReference type="SAM" id="Phobius"/>
    </source>
</evidence>
<dbReference type="RefSeq" id="WP_054022387.1">
    <property type="nucleotide sequence ID" value="NZ_BBYR01000078.1"/>
</dbReference>
<reference evidence="3" key="1">
    <citation type="submission" date="2015-07" db="EMBL/GenBank/DDBJ databases">
        <title>Discovery of a poly(ethylene terephthalate assimilation.</title>
        <authorList>
            <person name="Yoshida S."/>
            <person name="Hiraga K."/>
            <person name="Takehana T."/>
            <person name="Taniguchi I."/>
            <person name="Yamaji H."/>
            <person name="Maeda Y."/>
            <person name="Toyohara K."/>
            <person name="Miyamoto K."/>
            <person name="Kimura Y."/>
            <person name="Oda K."/>
        </authorList>
    </citation>
    <scope>NUCLEOTIDE SEQUENCE [LARGE SCALE GENOMIC DNA]</scope>
    <source>
        <strain evidence="3">NBRC 110686 / TISTR 2288 / 201-F6</strain>
    </source>
</reference>
<keyword evidence="1" id="KW-0812">Transmembrane</keyword>
<dbReference type="Proteomes" id="UP000037660">
    <property type="component" value="Unassembled WGS sequence"/>
</dbReference>
<keyword evidence="3" id="KW-1185">Reference proteome</keyword>
<evidence type="ECO:0000313" key="3">
    <source>
        <dbReference type="Proteomes" id="UP000037660"/>
    </source>
</evidence>